<keyword evidence="8" id="KW-1185">Reference proteome</keyword>
<keyword evidence="4 5" id="KW-0472">Membrane</keyword>
<feature type="transmembrane region" description="Helical" evidence="5">
    <location>
        <begin position="60"/>
        <end position="78"/>
    </location>
</feature>
<evidence type="ECO:0000256" key="4">
    <source>
        <dbReference type="ARBA" id="ARBA00023136"/>
    </source>
</evidence>
<proteinExistence type="predicted"/>
<dbReference type="Proteomes" id="UP000606921">
    <property type="component" value="Unassembled WGS sequence"/>
</dbReference>
<dbReference type="RefSeq" id="WP_142592779.1">
    <property type="nucleotide sequence ID" value="NZ_CABFWF030000012.1"/>
</dbReference>
<feature type="transmembrane region" description="Helical" evidence="5">
    <location>
        <begin position="136"/>
        <end position="155"/>
    </location>
</feature>
<feature type="transmembrane region" description="Helical" evidence="5">
    <location>
        <begin position="188"/>
        <end position="206"/>
    </location>
</feature>
<sequence length="443" mass="48362">MVQVETAEAAPPIVDRKLFASLLFVSIFLFFWISLDPFVDLTLQSRASISTDNSNKFNQLLFLCLPIAAAATALATPMRTRLLPPAWLVGLTFLWFLLVSLISNHSFNSFKALVLSSLVLVAANCCLLLPRSEPHLGKLLAIGTGAVLLLCYYGLRFMPELSIHSAAEVVEPMHAGLWRGYFPHKNNAAAAMVLVAFCALFVMNTWSRPIGVLLLAGAVWFLLHTGGKTASAMLPAILMLAWIFERFPLLRIPLAVGGVLLLNLLAVGAAVSPSLTGLVESLGIDATFTNRADVWRLAMNAISEFPLTGYGLKSFWRTEELVYGGSGIATWAVTAAHSHNGYVEILLTTGLPGLFLSLLWFLVVPVRAFGRIDRSGHVSHAARLYLRIWLYLIFGAGLESFFFESSSGYNLTWFMFGIALFGIQYEADAQQVADARAGGSRDV</sequence>
<gene>
    <name evidence="7" type="ORF">REJC140_00730</name>
</gene>
<feature type="transmembrane region" description="Helical" evidence="5">
    <location>
        <begin position="18"/>
        <end position="39"/>
    </location>
</feature>
<feature type="transmembrane region" description="Helical" evidence="5">
    <location>
        <begin position="384"/>
        <end position="403"/>
    </location>
</feature>
<name>A0ABN7JSL8_9HYPH</name>
<comment type="subcellular location">
    <subcellularLocation>
        <location evidence="1">Membrane</location>
        <topology evidence="1">Multi-pass membrane protein</topology>
    </subcellularLocation>
</comment>
<feature type="domain" description="O-antigen ligase-related" evidence="6">
    <location>
        <begin position="212"/>
        <end position="356"/>
    </location>
</feature>
<evidence type="ECO:0000256" key="3">
    <source>
        <dbReference type="ARBA" id="ARBA00022989"/>
    </source>
</evidence>
<dbReference type="Pfam" id="PF04932">
    <property type="entry name" value="Wzy_C"/>
    <property type="match status" value="1"/>
</dbReference>
<dbReference type="PANTHER" id="PTHR37422:SF21">
    <property type="entry name" value="EXOQ-LIKE PROTEIN"/>
    <property type="match status" value="1"/>
</dbReference>
<feature type="transmembrane region" description="Helical" evidence="5">
    <location>
        <begin position="345"/>
        <end position="363"/>
    </location>
</feature>
<feature type="transmembrane region" description="Helical" evidence="5">
    <location>
        <begin position="84"/>
        <end position="103"/>
    </location>
</feature>
<evidence type="ECO:0000256" key="1">
    <source>
        <dbReference type="ARBA" id="ARBA00004141"/>
    </source>
</evidence>
<dbReference type="InterPro" id="IPR051533">
    <property type="entry name" value="WaaL-like"/>
</dbReference>
<feature type="transmembrane region" description="Helical" evidence="5">
    <location>
        <begin position="212"/>
        <end position="240"/>
    </location>
</feature>
<feature type="transmembrane region" description="Helical" evidence="5">
    <location>
        <begin position="252"/>
        <end position="271"/>
    </location>
</feature>
<dbReference type="InterPro" id="IPR007016">
    <property type="entry name" value="O-antigen_ligase-rel_domated"/>
</dbReference>
<feature type="transmembrane region" description="Helical" evidence="5">
    <location>
        <begin position="110"/>
        <end position="130"/>
    </location>
</feature>
<keyword evidence="3 5" id="KW-1133">Transmembrane helix</keyword>
<keyword evidence="2 5" id="KW-0812">Transmembrane</keyword>
<reference evidence="7 8" key="1">
    <citation type="submission" date="2020-11" db="EMBL/GenBank/DDBJ databases">
        <authorList>
            <person name="Lassalle F."/>
        </authorList>
    </citation>
    <scope>NUCLEOTIDE SEQUENCE [LARGE SCALE GENOMIC DNA]</scope>
    <source>
        <strain evidence="7 8">JC140</strain>
    </source>
</reference>
<organism evidence="7 8">
    <name type="scientific">Pseudorhizobium endolithicum</name>
    <dbReference type="NCBI Taxonomy" id="1191678"/>
    <lineage>
        <taxon>Bacteria</taxon>
        <taxon>Pseudomonadati</taxon>
        <taxon>Pseudomonadota</taxon>
        <taxon>Alphaproteobacteria</taxon>
        <taxon>Hyphomicrobiales</taxon>
        <taxon>Rhizobiaceae</taxon>
        <taxon>Rhizobium/Agrobacterium group</taxon>
        <taxon>Pseudorhizobium</taxon>
    </lineage>
</organism>
<accession>A0ABN7JSL8</accession>
<protein>
    <submittedName>
        <fullName evidence="7">Exopolysaccharide biosynthesis protein</fullName>
    </submittedName>
</protein>
<evidence type="ECO:0000313" key="7">
    <source>
        <dbReference type="EMBL" id="CAD7039259.1"/>
    </source>
</evidence>
<dbReference type="EMBL" id="CABFWF030000012">
    <property type="protein sequence ID" value="CAD7039259.1"/>
    <property type="molecule type" value="Genomic_DNA"/>
</dbReference>
<comment type="caution">
    <text evidence="7">The sequence shown here is derived from an EMBL/GenBank/DDBJ whole genome shotgun (WGS) entry which is preliminary data.</text>
</comment>
<evidence type="ECO:0000256" key="5">
    <source>
        <dbReference type="SAM" id="Phobius"/>
    </source>
</evidence>
<dbReference type="PANTHER" id="PTHR37422">
    <property type="entry name" value="TEICHURONIC ACID BIOSYNTHESIS PROTEIN TUAE"/>
    <property type="match status" value="1"/>
</dbReference>
<evidence type="ECO:0000259" key="6">
    <source>
        <dbReference type="Pfam" id="PF04932"/>
    </source>
</evidence>
<evidence type="ECO:0000256" key="2">
    <source>
        <dbReference type="ARBA" id="ARBA00022692"/>
    </source>
</evidence>
<evidence type="ECO:0000313" key="8">
    <source>
        <dbReference type="Proteomes" id="UP000606921"/>
    </source>
</evidence>